<dbReference type="PRINTS" id="PR00080">
    <property type="entry name" value="SDRFAMILY"/>
</dbReference>
<keyword evidence="4" id="KW-0521">NADP</keyword>
<dbReference type="GO" id="GO:0005811">
    <property type="term" value="C:lipid droplet"/>
    <property type="evidence" value="ECO:0007669"/>
    <property type="project" value="TreeGrafter"/>
</dbReference>
<evidence type="ECO:0000256" key="5">
    <source>
        <dbReference type="ARBA" id="ARBA00022989"/>
    </source>
</evidence>
<keyword evidence="3" id="KW-0812">Transmembrane</keyword>
<comment type="function">
    <text evidence="9">Catalyzes the reduction of all-trans-retinal to all-trans-retinol in the presence of NADPH.</text>
</comment>
<dbReference type="Gene3D" id="3.40.50.720">
    <property type="entry name" value="NAD(P)-binding Rossmann-like Domain"/>
    <property type="match status" value="1"/>
</dbReference>
<keyword evidence="6" id="KW-0560">Oxidoreductase</keyword>
<evidence type="ECO:0000256" key="10">
    <source>
        <dbReference type="ARBA" id="ARBA00068717"/>
    </source>
</evidence>
<comment type="subcellular location">
    <subcellularLocation>
        <location evidence="1">Membrane</location>
        <topology evidence="1">Multi-pass membrane protein</topology>
    </subcellularLocation>
</comment>
<evidence type="ECO:0000256" key="11">
    <source>
        <dbReference type="ARBA" id="ARBA00082544"/>
    </source>
</evidence>
<evidence type="ECO:0000256" key="6">
    <source>
        <dbReference type="ARBA" id="ARBA00023002"/>
    </source>
</evidence>
<reference evidence="14" key="1">
    <citation type="submission" date="2019-08" db="EMBL/GenBank/DDBJ databases">
        <title>The genome of the North American firefly Photinus pyralis.</title>
        <authorList>
            <consortium name="Photinus pyralis genome working group"/>
            <person name="Fallon T.R."/>
            <person name="Sander Lower S.E."/>
            <person name="Weng J.-K."/>
        </authorList>
    </citation>
    <scope>NUCLEOTIDE SEQUENCE</scope>
    <source>
        <strain evidence="14">TRF0915ILg1</strain>
        <tissue evidence="14">Whole body</tissue>
    </source>
</reference>
<gene>
    <name evidence="14" type="ORF">ILUMI_07671</name>
</gene>
<evidence type="ECO:0000256" key="7">
    <source>
        <dbReference type="ARBA" id="ARBA00023098"/>
    </source>
</evidence>
<evidence type="ECO:0000256" key="13">
    <source>
        <dbReference type="SAM" id="MobiDB-lite"/>
    </source>
</evidence>
<sequence length="333" mass="37372">MATLRNSSTSNNEIHTQPKLPNDNENLWKQVSDISQVIGEVILFLLKFWFLVGQAFVRLFIPIPPKSVKGEIVLITGAGNGIGRELAFQYASQGATVVGWDINEKGNLETVAEIAKLGYPKAYAYVCNVAKREEVMEVAKKVQKDVGDVTILINNAGIMPCHPFFDHTTEEIHRIMDINVMAHFWTLQAFLPAMVQNNHGHIVAISSVAGLMGVKNLTPYCASKFAVRGMMEALYQDLHTDQKCQIKTTCIYPFAVHTGLFDVKNANMKYPKLTPVLKPKDVAKNIMNAQRRDVFETTIPRHMLSVSYCMKLFPVKALMALNEFFDSYIETDL</sequence>
<evidence type="ECO:0000256" key="1">
    <source>
        <dbReference type="ARBA" id="ARBA00004141"/>
    </source>
</evidence>
<name>A0A8K0GBD7_IGNLU</name>
<dbReference type="PANTHER" id="PTHR24322:SF736">
    <property type="entry name" value="RETINOL DEHYDROGENASE 10"/>
    <property type="match status" value="1"/>
</dbReference>
<evidence type="ECO:0000313" key="15">
    <source>
        <dbReference type="Proteomes" id="UP000801492"/>
    </source>
</evidence>
<keyword evidence="15" id="KW-1185">Reference proteome</keyword>
<dbReference type="Proteomes" id="UP000801492">
    <property type="component" value="Unassembled WGS sequence"/>
</dbReference>
<dbReference type="GO" id="GO:0052650">
    <property type="term" value="F:all-trans-retinol dehydrogenase (NADP+) activity"/>
    <property type="evidence" value="ECO:0007669"/>
    <property type="project" value="UniProtKB-ARBA"/>
</dbReference>
<dbReference type="OrthoDB" id="5840532at2759"/>
<organism evidence="14 15">
    <name type="scientific">Ignelater luminosus</name>
    <name type="common">Cucubano</name>
    <name type="synonym">Pyrophorus luminosus</name>
    <dbReference type="NCBI Taxonomy" id="2038154"/>
    <lineage>
        <taxon>Eukaryota</taxon>
        <taxon>Metazoa</taxon>
        <taxon>Ecdysozoa</taxon>
        <taxon>Arthropoda</taxon>
        <taxon>Hexapoda</taxon>
        <taxon>Insecta</taxon>
        <taxon>Pterygota</taxon>
        <taxon>Neoptera</taxon>
        <taxon>Endopterygota</taxon>
        <taxon>Coleoptera</taxon>
        <taxon>Polyphaga</taxon>
        <taxon>Elateriformia</taxon>
        <taxon>Elateroidea</taxon>
        <taxon>Elateridae</taxon>
        <taxon>Agrypninae</taxon>
        <taxon>Pyrophorini</taxon>
        <taxon>Ignelater</taxon>
    </lineage>
</organism>
<dbReference type="AlphaFoldDB" id="A0A8K0GBD7"/>
<comment type="similarity">
    <text evidence="2 12">Belongs to the short-chain dehydrogenases/reductases (SDR) family.</text>
</comment>
<accession>A0A8K0GBD7</accession>
<dbReference type="Pfam" id="PF00106">
    <property type="entry name" value="adh_short"/>
    <property type="match status" value="1"/>
</dbReference>
<evidence type="ECO:0000256" key="8">
    <source>
        <dbReference type="ARBA" id="ARBA00023136"/>
    </source>
</evidence>
<keyword evidence="5" id="KW-1133">Transmembrane helix</keyword>
<keyword evidence="8" id="KW-0472">Membrane</keyword>
<dbReference type="FunFam" id="3.40.50.720:FF:000131">
    <property type="entry name" value="Short-chain dehydrogenase/reductase 3"/>
    <property type="match status" value="1"/>
</dbReference>
<evidence type="ECO:0000256" key="2">
    <source>
        <dbReference type="ARBA" id="ARBA00006484"/>
    </source>
</evidence>
<dbReference type="SUPFAM" id="SSF51735">
    <property type="entry name" value="NAD(P)-binding Rossmann-fold domains"/>
    <property type="match status" value="1"/>
</dbReference>
<dbReference type="PANTHER" id="PTHR24322">
    <property type="entry name" value="PKSB"/>
    <property type="match status" value="1"/>
</dbReference>
<evidence type="ECO:0000256" key="12">
    <source>
        <dbReference type="RuleBase" id="RU000363"/>
    </source>
</evidence>
<feature type="compositionally biased region" description="Polar residues" evidence="13">
    <location>
        <begin position="1"/>
        <end position="15"/>
    </location>
</feature>
<protein>
    <recommendedName>
        <fullName evidence="10">Short-chain dehydrogenase/reductase 3</fullName>
    </recommendedName>
    <alternativeName>
        <fullName evidence="11">Retinal short-chain dehydrogenase/reductase 1</fullName>
    </alternativeName>
</protein>
<evidence type="ECO:0000256" key="9">
    <source>
        <dbReference type="ARBA" id="ARBA00059620"/>
    </source>
</evidence>
<proteinExistence type="inferred from homology"/>
<dbReference type="CDD" id="cd05339">
    <property type="entry name" value="17beta-HSDXI-like_SDR_c"/>
    <property type="match status" value="1"/>
</dbReference>
<evidence type="ECO:0000256" key="3">
    <source>
        <dbReference type="ARBA" id="ARBA00022692"/>
    </source>
</evidence>
<dbReference type="InterPro" id="IPR002347">
    <property type="entry name" value="SDR_fam"/>
</dbReference>
<dbReference type="EMBL" id="VTPC01003451">
    <property type="protein sequence ID" value="KAF2898500.1"/>
    <property type="molecule type" value="Genomic_DNA"/>
</dbReference>
<feature type="region of interest" description="Disordered" evidence="13">
    <location>
        <begin position="1"/>
        <end position="21"/>
    </location>
</feature>
<dbReference type="GO" id="GO:0016020">
    <property type="term" value="C:membrane"/>
    <property type="evidence" value="ECO:0007669"/>
    <property type="project" value="UniProtKB-SubCell"/>
</dbReference>
<keyword evidence="7" id="KW-0443">Lipid metabolism</keyword>
<dbReference type="PRINTS" id="PR00081">
    <property type="entry name" value="GDHRDH"/>
</dbReference>
<dbReference type="InterPro" id="IPR036291">
    <property type="entry name" value="NAD(P)-bd_dom_sf"/>
</dbReference>
<evidence type="ECO:0000256" key="4">
    <source>
        <dbReference type="ARBA" id="ARBA00022857"/>
    </source>
</evidence>
<comment type="caution">
    <text evidence="14">The sequence shown here is derived from an EMBL/GenBank/DDBJ whole genome shotgun (WGS) entry which is preliminary data.</text>
</comment>
<evidence type="ECO:0000313" key="14">
    <source>
        <dbReference type="EMBL" id="KAF2898500.1"/>
    </source>
</evidence>